<reference evidence="14 16" key="1">
    <citation type="submission" date="2020-06" db="EMBL/GenBank/DDBJ databases">
        <title>Anoxygenic phototrophic Chloroflexota member uses a Type I reaction center.</title>
        <authorList>
            <person name="Tsuji J.M."/>
            <person name="Shaw N.A."/>
            <person name="Nagashima S."/>
            <person name="Venkiteswaran J."/>
            <person name="Schiff S.L."/>
            <person name="Hanada S."/>
            <person name="Tank M."/>
            <person name="Neufeld J.D."/>
        </authorList>
    </citation>
    <scope>NUCLEOTIDE SEQUENCE [LARGE SCALE GENOMIC DNA]</scope>
    <source>
        <strain evidence="14">L227-S17</strain>
    </source>
</reference>
<feature type="transmembrane region" description="Helical" evidence="13">
    <location>
        <begin position="122"/>
        <end position="148"/>
    </location>
</feature>
<dbReference type="PANTHER" id="PTHR31462:SF5">
    <property type="entry name" value="ENDOSOMAL_LYSOSOMAL PROTON CHANNEL TMEM175"/>
    <property type="match status" value="1"/>
</dbReference>
<keyword evidence="5 13" id="KW-0812">Transmembrane</keyword>
<dbReference type="RefSeq" id="WP_341471685.1">
    <property type="nucleotide sequence ID" value="NZ_CP128400.1"/>
</dbReference>
<keyword evidence="6" id="KW-0631">Potassium channel</keyword>
<dbReference type="PANTHER" id="PTHR31462">
    <property type="entry name" value="ENDOSOMAL/LYSOSOMAL POTASSIUM CHANNEL TMEM175"/>
    <property type="match status" value="1"/>
</dbReference>
<keyword evidence="10 13" id="KW-0472">Membrane</keyword>
<sequence>MSSENRIREAEEKDTNRLEAFSDGVFAIAITLLVLEIKVPQNLGEDKSLADALIGLWTSYAAFVVSFLTILIMWINHHRLFKVIKRTNTMLLVSNGILLMFITFIPFPTAVLAAYIDKPDQTAAAIFNSITYFFIAVSFNLLWWSAAYKKRLLDPRSDTELVKAITFSYYFGPPLYLLSGILALYSVAASLLLVVGLAFFFAFSRSEIKTTKD</sequence>
<dbReference type="Pfam" id="PF06736">
    <property type="entry name" value="TMEM175"/>
    <property type="match status" value="1"/>
</dbReference>
<keyword evidence="9" id="KW-0406">Ion transport</keyword>
<dbReference type="GO" id="GO:0016020">
    <property type="term" value="C:membrane"/>
    <property type="evidence" value="ECO:0007669"/>
    <property type="project" value="UniProtKB-SubCell"/>
</dbReference>
<evidence type="ECO:0000256" key="11">
    <source>
        <dbReference type="ARBA" id="ARBA00023303"/>
    </source>
</evidence>
<evidence type="ECO:0000256" key="6">
    <source>
        <dbReference type="ARBA" id="ARBA00022826"/>
    </source>
</evidence>
<feature type="transmembrane region" description="Helical" evidence="13">
    <location>
        <begin position="183"/>
        <end position="203"/>
    </location>
</feature>
<evidence type="ECO:0000256" key="12">
    <source>
        <dbReference type="ARBA" id="ARBA00034430"/>
    </source>
</evidence>
<feature type="transmembrane region" description="Helical" evidence="13">
    <location>
        <begin position="96"/>
        <end position="116"/>
    </location>
</feature>
<keyword evidence="11" id="KW-0407">Ion channel</keyword>
<evidence type="ECO:0000313" key="17">
    <source>
        <dbReference type="Proteomes" id="UP001431572"/>
    </source>
</evidence>
<proteinExistence type="inferred from homology"/>
<feature type="transmembrane region" description="Helical" evidence="13">
    <location>
        <begin position="57"/>
        <end position="75"/>
    </location>
</feature>
<keyword evidence="3" id="KW-0813">Transport</keyword>
<evidence type="ECO:0000256" key="3">
    <source>
        <dbReference type="ARBA" id="ARBA00022448"/>
    </source>
</evidence>
<dbReference type="AlphaFoldDB" id="A0A8T7M718"/>
<evidence type="ECO:0000256" key="13">
    <source>
        <dbReference type="SAM" id="Phobius"/>
    </source>
</evidence>
<evidence type="ECO:0000256" key="9">
    <source>
        <dbReference type="ARBA" id="ARBA00023065"/>
    </source>
</evidence>
<evidence type="ECO:0000256" key="1">
    <source>
        <dbReference type="ARBA" id="ARBA00004141"/>
    </source>
</evidence>
<dbReference type="Proteomes" id="UP001431572">
    <property type="component" value="Chromosome 2"/>
</dbReference>
<comment type="catalytic activity">
    <reaction evidence="12">
        <text>K(+)(in) = K(+)(out)</text>
        <dbReference type="Rhea" id="RHEA:29463"/>
        <dbReference type="ChEBI" id="CHEBI:29103"/>
    </reaction>
</comment>
<comment type="subcellular location">
    <subcellularLocation>
        <location evidence="1">Membrane</location>
        <topology evidence="1">Multi-pass membrane protein</topology>
    </subcellularLocation>
</comment>
<gene>
    <name evidence="14" type="ORF">HXX08_18810</name>
    <name evidence="15" type="ORF">OZ401_003443</name>
</gene>
<accession>A0A8T7M718</accession>
<keyword evidence="4" id="KW-0633">Potassium transport</keyword>
<evidence type="ECO:0000313" key="15">
    <source>
        <dbReference type="EMBL" id="WJW69813.1"/>
    </source>
</evidence>
<evidence type="ECO:0000313" key="14">
    <source>
        <dbReference type="EMBL" id="NWJ47909.1"/>
    </source>
</evidence>
<evidence type="ECO:0000256" key="5">
    <source>
        <dbReference type="ARBA" id="ARBA00022692"/>
    </source>
</evidence>
<dbReference type="EMBL" id="CP128400">
    <property type="protein sequence ID" value="WJW69813.1"/>
    <property type="molecule type" value="Genomic_DNA"/>
</dbReference>
<evidence type="ECO:0000256" key="2">
    <source>
        <dbReference type="ARBA" id="ARBA00006920"/>
    </source>
</evidence>
<dbReference type="InterPro" id="IPR010617">
    <property type="entry name" value="TMEM175-like"/>
</dbReference>
<evidence type="ECO:0000256" key="8">
    <source>
        <dbReference type="ARBA" id="ARBA00022989"/>
    </source>
</evidence>
<evidence type="ECO:0000313" key="16">
    <source>
        <dbReference type="Proteomes" id="UP000521676"/>
    </source>
</evidence>
<dbReference type="EMBL" id="JACATZ010000003">
    <property type="protein sequence ID" value="NWJ47909.1"/>
    <property type="molecule type" value="Genomic_DNA"/>
</dbReference>
<reference evidence="15" key="2">
    <citation type="journal article" date="2024" name="Nature">
        <title>Anoxygenic phototroph of the Chloroflexota uses a type I reaction centre.</title>
        <authorList>
            <person name="Tsuji J.M."/>
            <person name="Shaw N.A."/>
            <person name="Nagashima S."/>
            <person name="Venkiteswaran J.J."/>
            <person name="Schiff S.L."/>
            <person name="Watanabe T."/>
            <person name="Fukui M."/>
            <person name="Hanada S."/>
            <person name="Tank M."/>
            <person name="Neufeld J.D."/>
        </authorList>
    </citation>
    <scope>NUCLEOTIDE SEQUENCE</scope>
    <source>
        <strain evidence="15">L227-S17</strain>
    </source>
</reference>
<keyword evidence="7" id="KW-0630">Potassium</keyword>
<dbReference type="Proteomes" id="UP000521676">
    <property type="component" value="Unassembled WGS sequence"/>
</dbReference>
<dbReference type="GO" id="GO:0005267">
    <property type="term" value="F:potassium channel activity"/>
    <property type="evidence" value="ECO:0007669"/>
    <property type="project" value="UniProtKB-KW"/>
</dbReference>
<dbReference type="GO" id="GO:0015252">
    <property type="term" value="F:proton channel activity"/>
    <property type="evidence" value="ECO:0007669"/>
    <property type="project" value="InterPro"/>
</dbReference>
<keyword evidence="8 13" id="KW-1133">Transmembrane helix</keyword>
<name>A0A8T7M718_9CHLR</name>
<protein>
    <submittedName>
        <fullName evidence="14">DUF1211 domain-containing protein</fullName>
    </submittedName>
</protein>
<evidence type="ECO:0000256" key="7">
    <source>
        <dbReference type="ARBA" id="ARBA00022958"/>
    </source>
</evidence>
<comment type="similarity">
    <text evidence="2">Belongs to the TMEM175 family.</text>
</comment>
<evidence type="ECO:0000256" key="4">
    <source>
        <dbReference type="ARBA" id="ARBA00022538"/>
    </source>
</evidence>
<organism evidence="14 16">
    <name type="scientific">Candidatus Chlorohelix allophototropha</name>
    <dbReference type="NCBI Taxonomy" id="3003348"/>
    <lineage>
        <taxon>Bacteria</taxon>
        <taxon>Bacillati</taxon>
        <taxon>Chloroflexota</taxon>
        <taxon>Chloroflexia</taxon>
        <taxon>Candidatus Chloroheliales</taxon>
        <taxon>Candidatus Chloroheliaceae</taxon>
        <taxon>Candidatus Chlorohelix</taxon>
    </lineage>
</organism>
<keyword evidence="17" id="KW-1185">Reference proteome</keyword>
<evidence type="ECO:0000256" key="10">
    <source>
        <dbReference type="ARBA" id="ARBA00023136"/>
    </source>
</evidence>